<dbReference type="InterPro" id="IPR002495">
    <property type="entry name" value="Glyco_trans_8"/>
</dbReference>
<dbReference type="EMBL" id="WRPA01000011">
    <property type="protein sequence ID" value="MXR69641.1"/>
    <property type="molecule type" value="Genomic_DNA"/>
</dbReference>
<dbReference type="Pfam" id="PF01501">
    <property type="entry name" value="Glyco_transf_8"/>
    <property type="match status" value="1"/>
</dbReference>
<dbReference type="SUPFAM" id="SSF53448">
    <property type="entry name" value="Nucleotide-diphospho-sugar transferases"/>
    <property type="match status" value="1"/>
</dbReference>
<dbReference type="GO" id="GO:0016757">
    <property type="term" value="F:glycosyltransferase activity"/>
    <property type="evidence" value="ECO:0007669"/>
    <property type="project" value="InterPro"/>
</dbReference>
<accession>A0A6L7I2U2</accession>
<protein>
    <submittedName>
        <fullName evidence="1">Glycosyltransferase family 8 protein</fullName>
    </submittedName>
</protein>
<gene>
    <name evidence="1" type="ORF">GNT65_13305</name>
</gene>
<sequence>MKKAIFTLAIGDNPMYRAALKSFERYAERVGADLVVSDRLHYKIHIENPKYSASPAWPEKLYTAELLKQYDRVLYLDADIMVTPWARDIFEEYQDLETVYMFDEGPYTDRTIPVGEINAAFDAVENWPQTDGHYSYYNFGMFLISKECPLFELATLEGMQQVCNTVKFYDQTYVNYVIQKNKIKNQGVDAAFNRMDLLGNEDYRKADFIHYAGRGYRIKCPSREIRYVDDYCQMYGDTLTPTEIKQLKLDAWNLYTANLKRKSGVPQGLLNFIGKPTLGRKWLK</sequence>
<reference evidence="1 2" key="1">
    <citation type="submission" date="2019-12" db="EMBL/GenBank/DDBJ databases">
        <title>Shewanella insulae sp. nov., isolated from a tidal flat.</title>
        <authorList>
            <person name="Yoon J.-H."/>
        </authorList>
    </citation>
    <scope>NUCLEOTIDE SEQUENCE [LARGE SCALE GENOMIC DNA]</scope>
    <source>
        <strain evidence="1 2">JBTF-M18</strain>
    </source>
</reference>
<evidence type="ECO:0000313" key="1">
    <source>
        <dbReference type="EMBL" id="MXR69641.1"/>
    </source>
</evidence>
<organism evidence="1 2">
    <name type="scientific">Shewanella insulae</name>
    <dbReference type="NCBI Taxonomy" id="2681496"/>
    <lineage>
        <taxon>Bacteria</taxon>
        <taxon>Pseudomonadati</taxon>
        <taxon>Pseudomonadota</taxon>
        <taxon>Gammaproteobacteria</taxon>
        <taxon>Alteromonadales</taxon>
        <taxon>Shewanellaceae</taxon>
        <taxon>Shewanella</taxon>
    </lineage>
</organism>
<dbReference type="AlphaFoldDB" id="A0A6L7I2U2"/>
<proteinExistence type="predicted"/>
<comment type="caution">
    <text evidence="1">The sequence shown here is derived from an EMBL/GenBank/DDBJ whole genome shotgun (WGS) entry which is preliminary data.</text>
</comment>
<keyword evidence="2" id="KW-1185">Reference proteome</keyword>
<dbReference type="InterPro" id="IPR029044">
    <property type="entry name" value="Nucleotide-diphossugar_trans"/>
</dbReference>
<dbReference type="Proteomes" id="UP000474778">
    <property type="component" value="Unassembled WGS sequence"/>
</dbReference>
<dbReference type="Gene3D" id="3.90.550.10">
    <property type="entry name" value="Spore Coat Polysaccharide Biosynthesis Protein SpsA, Chain A"/>
    <property type="match status" value="1"/>
</dbReference>
<keyword evidence="1" id="KW-0808">Transferase</keyword>
<name>A0A6L7I2U2_9GAMM</name>
<evidence type="ECO:0000313" key="2">
    <source>
        <dbReference type="Proteomes" id="UP000474778"/>
    </source>
</evidence>
<dbReference type="RefSeq" id="WP_160796955.1">
    <property type="nucleotide sequence ID" value="NZ_WRPA01000011.1"/>
</dbReference>